<organism evidence="3 4">
    <name type="scientific">Limnoraphis robusta CCNP1315</name>
    <dbReference type="NCBI Taxonomy" id="3110306"/>
    <lineage>
        <taxon>Bacteria</taxon>
        <taxon>Bacillati</taxon>
        <taxon>Cyanobacteriota</taxon>
        <taxon>Cyanophyceae</taxon>
        <taxon>Oscillatoriophycideae</taxon>
        <taxon>Oscillatoriales</taxon>
        <taxon>Sirenicapillariaceae</taxon>
        <taxon>Limnoraphis</taxon>
    </lineage>
</organism>
<dbReference type="GO" id="GO:0016787">
    <property type="term" value="F:hydrolase activity"/>
    <property type="evidence" value="ECO:0007669"/>
    <property type="project" value="UniProtKB-KW"/>
</dbReference>
<dbReference type="Gene3D" id="2.60.120.260">
    <property type="entry name" value="Galactose-binding domain-like"/>
    <property type="match status" value="1"/>
</dbReference>
<dbReference type="InterPro" id="IPR029058">
    <property type="entry name" value="AB_hydrolase_fold"/>
</dbReference>
<dbReference type="SMART" id="SM00939">
    <property type="entry name" value="PepX_C"/>
    <property type="match status" value="1"/>
</dbReference>
<accession>A0ABU5U5C5</accession>
<keyword evidence="4" id="KW-1185">Reference proteome</keyword>
<dbReference type="Gene3D" id="1.10.3020.10">
    <property type="entry name" value="alpha-amino acid ester hydrolase ( Helical cap domain)"/>
    <property type="match status" value="1"/>
</dbReference>
<dbReference type="Pfam" id="PF08530">
    <property type="entry name" value="PepX_C"/>
    <property type="match status" value="1"/>
</dbReference>
<evidence type="ECO:0000313" key="4">
    <source>
        <dbReference type="Proteomes" id="UP001301728"/>
    </source>
</evidence>
<dbReference type="InterPro" id="IPR008979">
    <property type="entry name" value="Galactose-bd-like_sf"/>
</dbReference>
<dbReference type="InterPro" id="IPR000383">
    <property type="entry name" value="Xaa-Pro-like_dom"/>
</dbReference>
<evidence type="ECO:0000313" key="3">
    <source>
        <dbReference type="EMBL" id="MEA5522392.1"/>
    </source>
</evidence>
<name>A0ABU5U5C5_9CYAN</name>
<dbReference type="NCBIfam" id="TIGR00976">
    <property type="entry name" value="CocE_NonD"/>
    <property type="match status" value="1"/>
</dbReference>
<reference evidence="3 4" key="1">
    <citation type="submission" date="2023-12" db="EMBL/GenBank/DDBJ databases">
        <title>Baltic Sea Cyanobacteria.</title>
        <authorList>
            <person name="Delbaje E."/>
            <person name="Fewer D.P."/>
            <person name="Shishido T.K."/>
        </authorList>
    </citation>
    <scope>NUCLEOTIDE SEQUENCE [LARGE SCALE GENOMIC DNA]</scope>
    <source>
        <strain evidence="3 4">CCNP 1315</strain>
    </source>
</reference>
<dbReference type="InterPro" id="IPR013736">
    <property type="entry name" value="Xaa-Pro_dipept_C"/>
</dbReference>
<feature type="domain" description="Xaa-Pro dipeptidyl-peptidase C-terminal" evidence="2">
    <location>
        <begin position="299"/>
        <end position="533"/>
    </location>
</feature>
<proteinExistence type="predicted"/>
<dbReference type="EMBL" id="JAYGHT010000189">
    <property type="protein sequence ID" value="MEA5522392.1"/>
    <property type="molecule type" value="Genomic_DNA"/>
</dbReference>
<dbReference type="InterPro" id="IPR050585">
    <property type="entry name" value="Xaa-Pro_dipeptidyl-ppase/CocE"/>
</dbReference>
<dbReference type="SUPFAM" id="SSF53474">
    <property type="entry name" value="alpha/beta-Hydrolases"/>
    <property type="match status" value="1"/>
</dbReference>
<evidence type="ECO:0000259" key="2">
    <source>
        <dbReference type="SMART" id="SM00939"/>
    </source>
</evidence>
<comment type="caution">
    <text evidence="3">The sequence shown here is derived from an EMBL/GenBank/DDBJ whole genome shotgun (WGS) entry which is preliminary data.</text>
</comment>
<dbReference type="Pfam" id="PF02129">
    <property type="entry name" value="Peptidase_S15"/>
    <property type="match status" value="1"/>
</dbReference>
<dbReference type="PANTHER" id="PTHR43056:SF10">
    <property type="entry name" value="COCE_NOND FAMILY, PUTATIVE (AFU_ORTHOLOGUE AFUA_7G00600)-RELATED"/>
    <property type="match status" value="1"/>
</dbReference>
<gene>
    <name evidence="3" type="ORF">VB854_26010</name>
</gene>
<dbReference type="SUPFAM" id="SSF49785">
    <property type="entry name" value="Galactose-binding domain-like"/>
    <property type="match status" value="1"/>
</dbReference>
<dbReference type="Gene3D" id="3.40.50.1820">
    <property type="entry name" value="alpha/beta hydrolase"/>
    <property type="match status" value="1"/>
</dbReference>
<dbReference type="InterPro" id="IPR005674">
    <property type="entry name" value="CocE/Ser_esterase"/>
</dbReference>
<protein>
    <submittedName>
        <fullName evidence="3">CocE/NonD family hydrolase</fullName>
    </submittedName>
</protein>
<dbReference type="Proteomes" id="UP001301728">
    <property type="component" value="Unassembled WGS sequence"/>
</dbReference>
<sequence length="545" mass="61048">MRIIKQTQSMLTRDGVRLDADIYRPEETGEFPVLLMRQPYGRAIASTVVYAHPTWYAQQGYIVVIQDVRGRGTSEGEFKLFLNEIADGEDSINWVANLPGSSGKVGMYGFSYQGMTQLYAASTCPTALKTICPAMIGYDLYADWAYEGGAFCLQANLGWAIQLAAETARIKGDETAYQALYKASRNIPLFDQIPAVPEILKQLAPDSFYHDWIEENQPSDYWKNLSPNLDNVDLPILHIGGWFDTYLRGTLNFYHESVSHSQHPQYLIIGPWAHLPWGRKVGAIDYGIEADNPIDELQIRWFDYFLKGIDTGILEELPITLFEMGSNQWREFETWPKAEFKSYFLVTNGLASVREDAGILQEFVEQNSTDILVHDPWRPVPGLGGHATFPAGSFERSALDCRSDILTYTSTPLETDLHLAGDVFVEVYCEADTPSFDLSAVLSEVRKDGCVYNFTQGYIRVESSENPVIIRLQATCIKMVKGNAIRLSLSGACFPAYPVNPGTGQPPSKTRLIDAKIITLTLYCGVDFTSKVVLPVVNFPDRVRT</sequence>
<dbReference type="PANTHER" id="PTHR43056">
    <property type="entry name" value="PEPTIDASE S9 PROLYL OLIGOPEPTIDASE"/>
    <property type="match status" value="1"/>
</dbReference>
<dbReference type="RefSeq" id="WP_323273965.1">
    <property type="nucleotide sequence ID" value="NZ_JAYGHT010000189.1"/>
</dbReference>
<keyword evidence="1 3" id="KW-0378">Hydrolase</keyword>
<evidence type="ECO:0000256" key="1">
    <source>
        <dbReference type="ARBA" id="ARBA00022801"/>
    </source>
</evidence>